<dbReference type="GeneID" id="19332991"/>
<name>M3AIN9_PSEFD</name>
<evidence type="ECO:0000256" key="1">
    <source>
        <dbReference type="SAM" id="MobiDB-lite"/>
    </source>
</evidence>
<keyword evidence="3" id="KW-1185">Reference proteome</keyword>
<gene>
    <name evidence="2" type="ORF">MYCFIDRAFT_173445</name>
</gene>
<reference evidence="2 3" key="1">
    <citation type="journal article" date="2012" name="PLoS Pathog.">
        <title>Diverse lifestyles and strategies of plant pathogenesis encoded in the genomes of eighteen Dothideomycetes fungi.</title>
        <authorList>
            <person name="Ohm R.A."/>
            <person name="Feau N."/>
            <person name="Henrissat B."/>
            <person name="Schoch C.L."/>
            <person name="Horwitz B.A."/>
            <person name="Barry K.W."/>
            <person name="Condon B.J."/>
            <person name="Copeland A.C."/>
            <person name="Dhillon B."/>
            <person name="Glaser F."/>
            <person name="Hesse C.N."/>
            <person name="Kosti I."/>
            <person name="LaButti K."/>
            <person name="Lindquist E.A."/>
            <person name="Lucas S."/>
            <person name="Salamov A.A."/>
            <person name="Bradshaw R.E."/>
            <person name="Ciuffetti L."/>
            <person name="Hamelin R.C."/>
            <person name="Kema G.H.J."/>
            <person name="Lawrence C."/>
            <person name="Scott J.A."/>
            <person name="Spatafora J.W."/>
            <person name="Turgeon B.G."/>
            <person name="de Wit P.J.G.M."/>
            <person name="Zhong S."/>
            <person name="Goodwin S.B."/>
            <person name="Grigoriev I.V."/>
        </authorList>
    </citation>
    <scope>NUCLEOTIDE SEQUENCE [LARGE SCALE GENOMIC DNA]</scope>
    <source>
        <strain evidence="2 3">CIRAD86</strain>
    </source>
</reference>
<accession>M3AIN9</accession>
<dbReference type="EMBL" id="KB446557">
    <property type="protein sequence ID" value="EME84461.1"/>
    <property type="molecule type" value="Genomic_DNA"/>
</dbReference>
<protein>
    <submittedName>
        <fullName evidence="2">Uncharacterized protein</fullName>
    </submittedName>
</protein>
<dbReference type="Proteomes" id="UP000016932">
    <property type="component" value="Unassembled WGS sequence"/>
</dbReference>
<evidence type="ECO:0000313" key="3">
    <source>
        <dbReference type="Proteomes" id="UP000016932"/>
    </source>
</evidence>
<organism evidence="2 3">
    <name type="scientific">Pseudocercospora fijiensis (strain CIRAD86)</name>
    <name type="common">Black leaf streak disease fungus</name>
    <name type="synonym">Mycosphaerella fijiensis</name>
    <dbReference type="NCBI Taxonomy" id="383855"/>
    <lineage>
        <taxon>Eukaryota</taxon>
        <taxon>Fungi</taxon>
        <taxon>Dikarya</taxon>
        <taxon>Ascomycota</taxon>
        <taxon>Pezizomycotina</taxon>
        <taxon>Dothideomycetes</taxon>
        <taxon>Dothideomycetidae</taxon>
        <taxon>Mycosphaerellales</taxon>
        <taxon>Mycosphaerellaceae</taxon>
        <taxon>Pseudocercospora</taxon>
    </lineage>
</organism>
<dbReference type="VEuPathDB" id="FungiDB:MYCFIDRAFT_173445"/>
<evidence type="ECO:0000313" key="2">
    <source>
        <dbReference type="EMBL" id="EME84461.1"/>
    </source>
</evidence>
<dbReference type="HOGENOM" id="CLU_1886649_0_0_1"/>
<sequence length="135" mass="14872">MYYCPGMACYSLAPGTPAGHLSMSAKIPVSYVGGDAPMICVYSVVGVSVNGDSHKERLYRLGWEPWVLSQCGNFSRCACFNVKKCPQYLLPSGAQKHVRSGLLLFQLRQLPSSQLEQRNSEREQAGDLILTKRDG</sequence>
<proteinExistence type="predicted"/>
<feature type="region of interest" description="Disordered" evidence="1">
    <location>
        <begin position="115"/>
        <end position="135"/>
    </location>
</feature>
<dbReference type="AlphaFoldDB" id="M3AIN9"/>
<dbReference type="RefSeq" id="XP_007925085.1">
    <property type="nucleotide sequence ID" value="XM_007926894.1"/>
</dbReference>
<dbReference type="KEGG" id="pfj:MYCFIDRAFT_173445"/>
<feature type="compositionally biased region" description="Basic and acidic residues" evidence="1">
    <location>
        <begin position="118"/>
        <end position="135"/>
    </location>
</feature>